<organism evidence="2 3">
    <name type="scientific">Paenibacillus mendelii</name>
    <dbReference type="NCBI Taxonomy" id="206163"/>
    <lineage>
        <taxon>Bacteria</taxon>
        <taxon>Bacillati</taxon>
        <taxon>Bacillota</taxon>
        <taxon>Bacilli</taxon>
        <taxon>Bacillales</taxon>
        <taxon>Paenibacillaceae</taxon>
        <taxon>Paenibacillus</taxon>
    </lineage>
</organism>
<dbReference type="PIRSF" id="PIRSF021435">
    <property type="entry name" value="SpoIIIAB"/>
    <property type="match status" value="1"/>
</dbReference>
<name>A0ABV6JHK4_9BACL</name>
<dbReference type="RefSeq" id="WP_204816411.1">
    <property type="nucleotide sequence ID" value="NZ_JANHOF010000001.1"/>
</dbReference>
<comment type="caution">
    <text evidence="2">The sequence shown here is derived from an EMBL/GenBank/DDBJ whole genome shotgun (WGS) entry which is preliminary data.</text>
</comment>
<gene>
    <name evidence="2" type="primary">spoIIIAB</name>
    <name evidence="2" type="ORF">ACFFJ8_28475</name>
</gene>
<protein>
    <submittedName>
        <fullName evidence="2">Stage III sporulation protein SpoIIIAB</fullName>
    </submittedName>
</protein>
<keyword evidence="3" id="KW-1185">Reference proteome</keyword>
<dbReference type="EMBL" id="JBHLVF010000041">
    <property type="protein sequence ID" value="MFC0395291.1"/>
    <property type="molecule type" value="Genomic_DNA"/>
</dbReference>
<accession>A0ABV6JHK4</accession>
<reference evidence="2 3" key="1">
    <citation type="submission" date="2024-09" db="EMBL/GenBank/DDBJ databases">
        <authorList>
            <person name="Sun Q."/>
            <person name="Mori K."/>
        </authorList>
    </citation>
    <scope>NUCLEOTIDE SEQUENCE [LARGE SCALE GENOMIC DNA]</scope>
    <source>
        <strain evidence="2 3">CCM 4839</strain>
    </source>
</reference>
<dbReference type="Pfam" id="PF09548">
    <property type="entry name" value="Spore_III_AB"/>
    <property type="match status" value="1"/>
</dbReference>
<keyword evidence="1" id="KW-0175">Coiled coil</keyword>
<dbReference type="NCBIfam" id="TIGR02833">
    <property type="entry name" value="spore_III_AB"/>
    <property type="match status" value="1"/>
</dbReference>
<evidence type="ECO:0000313" key="2">
    <source>
        <dbReference type="EMBL" id="MFC0395291.1"/>
    </source>
</evidence>
<evidence type="ECO:0000256" key="1">
    <source>
        <dbReference type="SAM" id="Coils"/>
    </source>
</evidence>
<dbReference type="Proteomes" id="UP001589818">
    <property type="component" value="Unassembled WGS sequence"/>
</dbReference>
<evidence type="ECO:0000313" key="3">
    <source>
        <dbReference type="Proteomes" id="UP001589818"/>
    </source>
</evidence>
<feature type="coiled-coil region" evidence="1">
    <location>
        <begin position="130"/>
        <end position="157"/>
    </location>
</feature>
<sequence length="174" mass="19127">MVKLIGAVLILFAGTMIGFHQASRFAARPRQIRQLIQALQRLETEIGYGYTPLPEAVTNSAAHLPEPIAGLLQSVSRLLAEGESEGLTFRECWERALTKHWPGTAMKNSEQAALIRLGSALGISDRDDQVKHLRLAVQQLKAEEDAARDDQARYEKMCKSLGVLVAALVVILIV</sequence>
<proteinExistence type="predicted"/>
<dbReference type="InterPro" id="IPR014198">
    <property type="entry name" value="Spore_III_AB"/>
</dbReference>